<evidence type="ECO:0000313" key="2">
    <source>
        <dbReference type="Proteomes" id="UP001055811"/>
    </source>
</evidence>
<keyword evidence="2" id="KW-1185">Reference proteome</keyword>
<gene>
    <name evidence="1" type="ORF">L2E82_31097</name>
</gene>
<comment type="caution">
    <text evidence="1">The sequence shown here is derived from an EMBL/GenBank/DDBJ whole genome shotgun (WGS) entry which is preliminary data.</text>
</comment>
<reference evidence="2" key="1">
    <citation type="journal article" date="2022" name="Mol. Ecol. Resour.">
        <title>The genomes of chicory, endive, great burdock and yacon provide insights into Asteraceae palaeo-polyploidization history and plant inulin production.</title>
        <authorList>
            <person name="Fan W."/>
            <person name="Wang S."/>
            <person name="Wang H."/>
            <person name="Wang A."/>
            <person name="Jiang F."/>
            <person name="Liu H."/>
            <person name="Zhao H."/>
            <person name="Xu D."/>
            <person name="Zhang Y."/>
        </authorList>
    </citation>
    <scope>NUCLEOTIDE SEQUENCE [LARGE SCALE GENOMIC DNA]</scope>
    <source>
        <strain evidence="2">cv. Punajuju</strain>
    </source>
</reference>
<sequence length="355" mass="40675">MEHLLTNMHKLKTFVIDEGHGVKGLSDLNIKTLPELFIQPLEKRFDISKVLPDEFIPIIDMSNPEDPEVMKSICDAAENHGFFQIVNHGIPLSMMEDVKDAAHKFFALPVEEKKKHLFKDGTVKNVEYLTFRPEVDKVLEWRDQLGCVYVSDAEAMELWPHVCRHQFLEYMKKSDSLIKRLLQVLIHELGIPKLDETNQPFLMGLRRISVNYYPVCPNPELATGVGSHSDFSTITVLLQDEVGGLYVKKFESDNWVHVPPIKGSLTVNIGDALQIMSNGRYKSVEHRVVANGNYDRISVPIFLNPRPCDVIGPLPQVIMRGEKALYKQVQYSDYINYFFSKSFNGKDTIYFAKEM</sequence>
<name>A0ACB9D228_CICIN</name>
<dbReference type="EMBL" id="CM042013">
    <property type="protein sequence ID" value="KAI3740627.1"/>
    <property type="molecule type" value="Genomic_DNA"/>
</dbReference>
<reference evidence="1 2" key="2">
    <citation type="journal article" date="2022" name="Mol. Ecol. Resour.">
        <title>The genomes of chicory, endive, great burdock and yacon provide insights into Asteraceae paleo-polyploidization history and plant inulin production.</title>
        <authorList>
            <person name="Fan W."/>
            <person name="Wang S."/>
            <person name="Wang H."/>
            <person name="Wang A."/>
            <person name="Jiang F."/>
            <person name="Liu H."/>
            <person name="Zhao H."/>
            <person name="Xu D."/>
            <person name="Zhang Y."/>
        </authorList>
    </citation>
    <scope>NUCLEOTIDE SEQUENCE [LARGE SCALE GENOMIC DNA]</scope>
    <source>
        <strain evidence="2">cv. Punajuju</strain>
        <tissue evidence="1">Leaves</tissue>
    </source>
</reference>
<organism evidence="1 2">
    <name type="scientific">Cichorium intybus</name>
    <name type="common">Chicory</name>
    <dbReference type="NCBI Taxonomy" id="13427"/>
    <lineage>
        <taxon>Eukaryota</taxon>
        <taxon>Viridiplantae</taxon>
        <taxon>Streptophyta</taxon>
        <taxon>Embryophyta</taxon>
        <taxon>Tracheophyta</taxon>
        <taxon>Spermatophyta</taxon>
        <taxon>Magnoliopsida</taxon>
        <taxon>eudicotyledons</taxon>
        <taxon>Gunneridae</taxon>
        <taxon>Pentapetalae</taxon>
        <taxon>asterids</taxon>
        <taxon>campanulids</taxon>
        <taxon>Asterales</taxon>
        <taxon>Asteraceae</taxon>
        <taxon>Cichorioideae</taxon>
        <taxon>Cichorieae</taxon>
        <taxon>Cichoriinae</taxon>
        <taxon>Cichorium</taxon>
    </lineage>
</organism>
<proteinExistence type="predicted"/>
<dbReference type="Proteomes" id="UP001055811">
    <property type="component" value="Linkage Group LG05"/>
</dbReference>
<accession>A0ACB9D228</accession>
<evidence type="ECO:0000313" key="1">
    <source>
        <dbReference type="EMBL" id="KAI3740627.1"/>
    </source>
</evidence>
<protein>
    <submittedName>
        <fullName evidence="1">Uncharacterized protein</fullName>
    </submittedName>
</protein>